<proteinExistence type="predicted"/>
<evidence type="ECO:0000313" key="3">
    <source>
        <dbReference type="Proteomes" id="UP000054007"/>
    </source>
</evidence>
<organism evidence="2 3">
    <name type="scientific">Cylindrobasidium torrendii FP15055 ss-10</name>
    <dbReference type="NCBI Taxonomy" id="1314674"/>
    <lineage>
        <taxon>Eukaryota</taxon>
        <taxon>Fungi</taxon>
        <taxon>Dikarya</taxon>
        <taxon>Basidiomycota</taxon>
        <taxon>Agaricomycotina</taxon>
        <taxon>Agaricomycetes</taxon>
        <taxon>Agaricomycetidae</taxon>
        <taxon>Agaricales</taxon>
        <taxon>Marasmiineae</taxon>
        <taxon>Physalacriaceae</taxon>
        <taxon>Cylindrobasidium</taxon>
    </lineage>
</organism>
<sequence length="350" mass="36653">MSRQYEPSRTSSHHSGTAYAQSTHGNMNVHSANGSACVFPTTGGSHAGSAYGVGLPQAVTNSQAGSGYASSMSTIRGALPQMYVPSEARGSAAAGADHNANGQLAGSVIPSGHSGSAFRVSTSSYPESTGINAYAYYGDKGSNMSPMMFAPPINGSLMSSNYNLSSTAMANPLPPHAPLPPALPQAPLPPPPRAPLPPPPQVPLPPLPTRSRHSSQHAPSEAIPKSSRHNSHKSHRSRHSSLSNTDSAEKTIRPSSAPPTPMTASALAQHAAYCATQPDDGVCFGGQTGSRALEIAAIREAYSPAAQPHELLWNKKHREHKTKTTTKVVTEYDVYGHRTRKTVKTTTRAA</sequence>
<feature type="region of interest" description="Disordered" evidence="1">
    <location>
        <begin position="173"/>
        <end position="264"/>
    </location>
</feature>
<protein>
    <submittedName>
        <fullName evidence="2">Uncharacterized protein</fullName>
    </submittedName>
</protein>
<evidence type="ECO:0000313" key="2">
    <source>
        <dbReference type="EMBL" id="KIY68582.1"/>
    </source>
</evidence>
<dbReference type="AlphaFoldDB" id="A0A0D7BDG4"/>
<evidence type="ECO:0000256" key="1">
    <source>
        <dbReference type="SAM" id="MobiDB-lite"/>
    </source>
</evidence>
<feature type="compositionally biased region" description="Pro residues" evidence="1">
    <location>
        <begin position="173"/>
        <end position="208"/>
    </location>
</feature>
<accession>A0A0D7BDG4</accession>
<feature type="compositionally biased region" description="Basic residues" evidence="1">
    <location>
        <begin position="226"/>
        <end position="239"/>
    </location>
</feature>
<dbReference type="EMBL" id="KN880500">
    <property type="protein sequence ID" value="KIY68582.1"/>
    <property type="molecule type" value="Genomic_DNA"/>
</dbReference>
<name>A0A0D7BDG4_9AGAR</name>
<feature type="region of interest" description="Disordered" evidence="1">
    <location>
        <begin position="1"/>
        <end position="26"/>
    </location>
</feature>
<gene>
    <name evidence="2" type="ORF">CYLTODRAFT_443286</name>
</gene>
<dbReference type="Proteomes" id="UP000054007">
    <property type="component" value="Unassembled WGS sequence"/>
</dbReference>
<keyword evidence="3" id="KW-1185">Reference proteome</keyword>
<reference evidence="2 3" key="1">
    <citation type="journal article" date="2015" name="Fungal Genet. Biol.">
        <title>Evolution of novel wood decay mechanisms in Agaricales revealed by the genome sequences of Fistulina hepatica and Cylindrobasidium torrendii.</title>
        <authorList>
            <person name="Floudas D."/>
            <person name="Held B.W."/>
            <person name="Riley R."/>
            <person name="Nagy L.G."/>
            <person name="Koehler G."/>
            <person name="Ransdell A.S."/>
            <person name="Younus H."/>
            <person name="Chow J."/>
            <person name="Chiniquy J."/>
            <person name="Lipzen A."/>
            <person name="Tritt A."/>
            <person name="Sun H."/>
            <person name="Haridas S."/>
            <person name="LaButti K."/>
            <person name="Ohm R.A."/>
            <person name="Kues U."/>
            <person name="Blanchette R.A."/>
            <person name="Grigoriev I.V."/>
            <person name="Minto R.E."/>
            <person name="Hibbett D.S."/>
        </authorList>
    </citation>
    <scope>NUCLEOTIDE SEQUENCE [LARGE SCALE GENOMIC DNA]</scope>
    <source>
        <strain evidence="2 3">FP15055 ss-10</strain>
    </source>
</reference>